<keyword evidence="3" id="KW-1185">Reference proteome</keyword>
<sequence>MPDSNQEASAGTKQNQVTQAVDQQIQGFEQQLQQKSNSELKEVATKLETVERNMLLQKIDSELQTIKETVVKPGDGAAATAGAAATVVNQKSNT</sequence>
<dbReference type="AlphaFoldDB" id="A0A498R223"/>
<dbReference type="EMBL" id="UPPP01000054">
    <property type="protein sequence ID" value="VBB05209.1"/>
    <property type="molecule type" value="Genomic_DNA"/>
</dbReference>
<dbReference type="Proteomes" id="UP000277811">
    <property type="component" value="Unassembled WGS sequence"/>
</dbReference>
<protein>
    <submittedName>
        <fullName evidence="2">Uncharacterized protein</fullName>
    </submittedName>
</protein>
<organism evidence="2 3">
    <name type="scientific">Lucifera butyrica</name>
    <dbReference type="NCBI Taxonomy" id="1351585"/>
    <lineage>
        <taxon>Bacteria</taxon>
        <taxon>Bacillati</taxon>
        <taxon>Bacillota</taxon>
        <taxon>Negativicutes</taxon>
        <taxon>Veillonellales</taxon>
        <taxon>Veillonellaceae</taxon>
        <taxon>Lucifera</taxon>
    </lineage>
</organism>
<accession>A0A498R223</accession>
<dbReference type="RefSeq" id="WP_122626214.1">
    <property type="nucleotide sequence ID" value="NZ_UPPP01000054.1"/>
</dbReference>
<feature type="region of interest" description="Disordered" evidence="1">
    <location>
        <begin position="1"/>
        <end position="20"/>
    </location>
</feature>
<evidence type="ECO:0000256" key="1">
    <source>
        <dbReference type="SAM" id="MobiDB-lite"/>
    </source>
</evidence>
<gene>
    <name evidence="2" type="ORF">LUCI_0416</name>
</gene>
<proteinExistence type="predicted"/>
<reference evidence="2 3" key="1">
    <citation type="submission" date="2018-06" db="EMBL/GenBank/DDBJ databases">
        <authorList>
            <person name="Strepis N."/>
        </authorList>
    </citation>
    <scope>NUCLEOTIDE SEQUENCE [LARGE SCALE GENOMIC DNA]</scope>
    <source>
        <strain evidence="2">LUCI</strain>
    </source>
</reference>
<dbReference type="OrthoDB" id="10006843at2"/>
<evidence type="ECO:0000313" key="3">
    <source>
        <dbReference type="Proteomes" id="UP000277811"/>
    </source>
</evidence>
<evidence type="ECO:0000313" key="2">
    <source>
        <dbReference type="EMBL" id="VBB05209.1"/>
    </source>
</evidence>
<name>A0A498R223_9FIRM</name>